<dbReference type="EMBL" id="CAJNOM010000161">
    <property type="protein sequence ID" value="CAF1162574.1"/>
    <property type="molecule type" value="Genomic_DNA"/>
</dbReference>
<evidence type="ECO:0000313" key="3">
    <source>
        <dbReference type="EMBL" id="CAF1162574.1"/>
    </source>
</evidence>
<protein>
    <submittedName>
        <fullName evidence="2">Uncharacterized protein</fullName>
    </submittedName>
</protein>
<gene>
    <name evidence="2" type="ORF">BJG266_LOCUS15548</name>
    <name evidence="3" type="ORF">QVE165_LOCUS23643</name>
</gene>
<feature type="signal peptide" evidence="1">
    <location>
        <begin position="1"/>
        <end position="20"/>
    </location>
</feature>
<dbReference type="Proteomes" id="UP000663877">
    <property type="component" value="Unassembled WGS sequence"/>
</dbReference>
<dbReference type="Proteomes" id="UP000663832">
    <property type="component" value="Unassembled WGS sequence"/>
</dbReference>
<proteinExistence type="predicted"/>
<evidence type="ECO:0000313" key="4">
    <source>
        <dbReference type="Proteomes" id="UP000663832"/>
    </source>
</evidence>
<name>A0A814GD74_9BILA</name>
<reference evidence="2" key="1">
    <citation type="submission" date="2021-02" db="EMBL/GenBank/DDBJ databases">
        <authorList>
            <person name="Nowell W R."/>
        </authorList>
    </citation>
    <scope>NUCLEOTIDE SEQUENCE</scope>
</reference>
<dbReference type="AlphaFoldDB" id="A0A814GD74"/>
<evidence type="ECO:0000256" key="1">
    <source>
        <dbReference type="SAM" id="SignalP"/>
    </source>
</evidence>
<comment type="caution">
    <text evidence="2">The sequence shown here is derived from an EMBL/GenBank/DDBJ whole genome shotgun (WGS) entry which is preliminary data.</text>
</comment>
<keyword evidence="4" id="KW-1185">Reference proteome</keyword>
<evidence type="ECO:0000313" key="5">
    <source>
        <dbReference type="Proteomes" id="UP000663877"/>
    </source>
</evidence>
<dbReference type="OrthoDB" id="9971443at2759"/>
<feature type="chain" id="PRO_5036224498" evidence="1">
    <location>
        <begin position="21"/>
        <end position="231"/>
    </location>
</feature>
<dbReference type="EMBL" id="CAJNOI010000069">
    <property type="protein sequence ID" value="CAF0993914.1"/>
    <property type="molecule type" value="Genomic_DNA"/>
</dbReference>
<evidence type="ECO:0000313" key="2">
    <source>
        <dbReference type="EMBL" id="CAF0993914.1"/>
    </source>
</evidence>
<organism evidence="2 5">
    <name type="scientific">Adineta steineri</name>
    <dbReference type="NCBI Taxonomy" id="433720"/>
    <lineage>
        <taxon>Eukaryota</taxon>
        <taxon>Metazoa</taxon>
        <taxon>Spiralia</taxon>
        <taxon>Gnathifera</taxon>
        <taxon>Rotifera</taxon>
        <taxon>Eurotatoria</taxon>
        <taxon>Bdelloidea</taxon>
        <taxon>Adinetida</taxon>
        <taxon>Adinetidae</taxon>
        <taxon>Adineta</taxon>
    </lineage>
</organism>
<accession>A0A814GD74</accession>
<sequence>MRNSFSGVLILLALVFQVDGKALTDASLAEVSPAQDPTGSAAVNSPILQNAPSSGKKGLTFVKEAHLVDFGIDLVGCRNWSDPNGMNCDAYVGDTDCNQLRPVLCAKVDNTPRPAYVVPPTTGVMTPAYYAGWNLGHITTTVPVKGSQFYNRAAVDDYCAQSFGVGWRVALFDDGFFISGMNLTTYSGSAWTQNAKNQQRGGWHFYSYGDVRNDIRFWVHIRDQPSTCWQQ</sequence>
<keyword evidence="1" id="KW-0732">Signal</keyword>